<dbReference type="Proteomes" id="UP000297900">
    <property type="component" value="Unassembled WGS sequence"/>
</dbReference>
<gene>
    <name evidence="2" type="ORF">E2980_03450</name>
</gene>
<dbReference type="Pfam" id="PF14301">
    <property type="entry name" value="DUF4376"/>
    <property type="match status" value="1"/>
</dbReference>
<evidence type="ECO:0000259" key="1">
    <source>
        <dbReference type="Pfam" id="PF14301"/>
    </source>
</evidence>
<reference evidence="2 3" key="1">
    <citation type="submission" date="2019-03" db="EMBL/GenBank/DDBJ databases">
        <title>Cohnella endophytica sp. nov., a novel endophytic bacterium isolated from bark of Sonneratia apetala.</title>
        <authorList>
            <person name="Tuo L."/>
        </authorList>
    </citation>
    <scope>NUCLEOTIDE SEQUENCE [LARGE SCALE GENOMIC DNA]</scope>
    <source>
        <strain evidence="2 3">CCTCC AB 208254</strain>
    </source>
</reference>
<keyword evidence="3" id="KW-1185">Reference proteome</keyword>
<protein>
    <recommendedName>
        <fullName evidence="1">DUF4376 domain-containing protein</fullName>
    </recommendedName>
</protein>
<dbReference type="AlphaFoldDB" id="A0A4Y8M7P2"/>
<feature type="domain" description="DUF4376" evidence="1">
    <location>
        <begin position="82"/>
        <end position="183"/>
    </location>
</feature>
<proteinExistence type="predicted"/>
<evidence type="ECO:0000313" key="2">
    <source>
        <dbReference type="EMBL" id="TFE30845.1"/>
    </source>
</evidence>
<dbReference type="EMBL" id="SOMN01000002">
    <property type="protein sequence ID" value="TFE30845.1"/>
    <property type="molecule type" value="Genomic_DNA"/>
</dbReference>
<organism evidence="2 3">
    <name type="scientific">Cohnella luojiensis</name>
    <dbReference type="NCBI Taxonomy" id="652876"/>
    <lineage>
        <taxon>Bacteria</taxon>
        <taxon>Bacillati</taxon>
        <taxon>Bacillota</taxon>
        <taxon>Bacilli</taxon>
        <taxon>Bacillales</taxon>
        <taxon>Paenibacillaceae</taxon>
        <taxon>Cohnella</taxon>
    </lineage>
</organism>
<dbReference type="RefSeq" id="WP_135150724.1">
    <property type="nucleotide sequence ID" value="NZ_SOMN01000002.1"/>
</dbReference>
<comment type="caution">
    <text evidence="2">The sequence shown here is derived from an EMBL/GenBank/DDBJ whole genome shotgun (WGS) entry which is preliminary data.</text>
</comment>
<dbReference type="OrthoDB" id="2661580at2"/>
<sequence>MDGYKHYIRINEAGIIVHGFSSAFEEPREGDILVESDAGRHFNFMLIDGQGNSIYKWDGTQMVERTADEIYPLSYWKQKKIGIFTSQRDLEVQAGFLTNAVASTPNIQMGYDPVDKNNYQSLATMLNLDPTISSVPFLTGIGMVTFTRDEFIQVIKDAYNHESSLVYKCLTLKAQIEAAADKQSLDSIVW</sequence>
<dbReference type="InterPro" id="IPR025484">
    <property type="entry name" value="DUF4376"/>
</dbReference>
<name>A0A4Y8M7P2_9BACL</name>
<accession>A0A4Y8M7P2</accession>
<evidence type="ECO:0000313" key="3">
    <source>
        <dbReference type="Proteomes" id="UP000297900"/>
    </source>
</evidence>